<evidence type="ECO:0000313" key="1">
    <source>
        <dbReference type="EMBL" id="CAG8785574.1"/>
    </source>
</evidence>
<proteinExistence type="predicted"/>
<gene>
    <name evidence="1" type="ORF">GMARGA_LOCUS20382</name>
</gene>
<reference evidence="1 2" key="1">
    <citation type="submission" date="2021-06" db="EMBL/GenBank/DDBJ databases">
        <authorList>
            <person name="Kallberg Y."/>
            <person name="Tangrot J."/>
            <person name="Rosling A."/>
        </authorList>
    </citation>
    <scope>NUCLEOTIDE SEQUENCE [LARGE SCALE GENOMIC DNA]</scope>
    <source>
        <strain evidence="1 2">120-4 pot B 10/14</strain>
    </source>
</reference>
<feature type="non-terminal residue" evidence="1">
    <location>
        <position position="1"/>
    </location>
</feature>
<sequence length="75" mass="8980">DHIKAHIAWAKKYLNDNWEYTVFSDETCFRLFRNTIQYWHKGKCPVRRIPKKGQKICAWVLFGREVPTGQRSQAL</sequence>
<dbReference type="Proteomes" id="UP000789901">
    <property type="component" value="Unassembled WGS sequence"/>
</dbReference>
<comment type="caution">
    <text evidence="1">The sequence shown here is derived from an EMBL/GenBank/DDBJ whole genome shotgun (WGS) entry which is preliminary data.</text>
</comment>
<accession>A0ABN7VMI4</accession>
<organism evidence="1 2">
    <name type="scientific">Gigaspora margarita</name>
    <dbReference type="NCBI Taxonomy" id="4874"/>
    <lineage>
        <taxon>Eukaryota</taxon>
        <taxon>Fungi</taxon>
        <taxon>Fungi incertae sedis</taxon>
        <taxon>Mucoromycota</taxon>
        <taxon>Glomeromycotina</taxon>
        <taxon>Glomeromycetes</taxon>
        <taxon>Diversisporales</taxon>
        <taxon>Gigasporaceae</taxon>
        <taxon>Gigaspora</taxon>
    </lineage>
</organism>
<name>A0ABN7VMI4_GIGMA</name>
<dbReference type="EMBL" id="CAJVQB010017812">
    <property type="protein sequence ID" value="CAG8785574.1"/>
    <property type="molecule type" value="Genomic_DNA"/>
</dbReference>
<dbReference type="InterPro" id="IPR036397">
    <property type="entry name" value="RNaseH_sf"/>
</dbReference>
<dbReference type="Gene3D" id="3.30.420.10">
    <property type="entry name" value="Ribonuclease H-like superfamily/Ribonuclease H"/>
    <property type="match status" value="1"/>
</dbReference>
<evidence type="ECO:0000313" key="2">
    <source>
        <dbReference type="Proteomes" id="UP000789901"/>
    </source>
</evidence>
<protein>
    <submittedName>
        <fullName evidence="1">11174_t:CDS:1</fullName>
    </submittedName>
</protein>
<keyword evidence="2" id="KW-1185">Reference proteome</keyword>